<feature type="region of interest" description="Disordered" evidence="3">
    <location>
        <begin position="1"/>
        <end position="118"/>
    </location>
</feature>
<feature type="region of interest" description="Disordered" evidence="3">
    <location>
        <begin position="512"/>
        <end position="535"/>
    </location>
</feature>
<dbReference type="Pfam" id="PF13855">
    <property type="entry name" value="LRR_8"/>
    <property type="match status" value="1"/>
</dbReference>
<dbReference type="InterPro" id="IPR032675">
    <property type="entry name" value="LRR_dom_sf"/>
</dbReference>
<keyword evidence="2" id="KW-0677">Repeat</keyword>
<dbReference type="Gene3D" id="3.80.10.10">
    <property type="entry name" value="Ribonuclease Inhibitor"/>
    <property type="match status" value="2"/>
</dbReference>
<dbReference type="SUPFAM" id="SSF52058">
    <property type="entry name" value="L domain-like"/>
    <property type="match status" value="1"/>
</dbReference>
<evidence type="ECO:0000313" key="4">
    <source>
        <dbReference type="EMBL" id="KAF8486458.1"/>
    </source>
</evidence>
<gene>
    <name evidence="4" type="ORF">DFH94DRAFT_713445</name>
</gene>
<dbReference type="SMART" id="SM00364">
    <property type="entry name" value="LRR_BAC"/>
    <property type="match status" value="6"/>
</dbReference>
<accession>A0A9P5N509</accession>
<dbReference type="PROSITE" id="PS51450">
    <property type="entry name" value="LRR"/>
    <property type="match status" value="2"/>
</dbReference>
<dbReference type="OrthoDB" id="1517790at2759"/>
<dbReference type="GO" id="GO:0005737">
    <property type="term" value="C:cytoplasm"/>
    <property type="evidence" value="ECO:0007669"/>
    <property type="project" value="TreeGrafter"/>
</dbReference>
<keyword evidence="1" id="KW-0433">Leucine-rich repeat</keyword>
<sequence length="847" mass="91572">MASSTGTGRSNIPRPSKSRLPVLLSSSGARPTTPRDQPPATASPSPRPAASPSTPRVPKSPAARPRTISTNVKSQSSSDRVPHSDRPRPHSVTKTPSRSRLRPKEPEPATPAKAAPAISMKEAIALKRAEAKKAMAAQKTLSEHVGSSGVEDTLPTTSHAVDEDDLGRLSIRETIERARSSGSLNIASRDLLCLPSALFEIHLSVTPEKLSSVPDEPQLPEKLGKKSRSNVTTWYDQQDLTFLRARNNQIKELQPEISLFGSLKTIDLQNNRLASLPDSFADLTSLINLDLSHNALTALPSHFFALPSLSVLDFSHNSLTTLPFSMPFDLATPAPVPTQRSSGFLSAPEIVRATRPLPRLTSLDVSHNKIVSSAIHHDALPQDLKTFSLMWNPLGDVAKLLTSLSALTQLVALRLSRCDIDDTSFPTTLFSSANRPTFPKLTVLDLEETRATQAAVSRALSGLTQSIDFEASVTDERTVPMGTLAVAVGKRIVREAWEIEADRHVQRLREKRSAVNLKETPISGSPSPPPSLPQPIQKEQWEIDAEQGLLSEGARRHARAEAAVQHEAADPGAVVGPTAATAISQTTPVLDRYWDPRALTLTLPPSTGRSVRHGAGAATKEEVLPRVTLPLSLIMTQPFADTLRTVDLRGRRAEPGIVLPMSCNGSQPLLPRLETLNLEGCALSDVVPGVEAADVGGTLGVLARLFPGLRNLELAYNDFTGAAVGRGVLEQLLFVDDNVGRVGLRRLVLCGNRIEELHGLRELAQVVFGASADVADTTAVELRGKWTLEELDVRENSIGALPGELGLLPLDSFLVDGNLFRVPPRRVWEREGTKGLLMWLRGRLEAQ</sequence>
<dbReference type="EMBL" id="WHVB01000002">
    <property type="protein sequence ID" value="KAF8486458.1"/>
    <property type="molecule type" value="Genomic_DNA"/>
</dbReference>
<dbReference type="Proteomes" id="UP000759537">
    <property type="component" value="Unassembled WGS sequence"/>
</dbReference>
<proteinExistence type="predicted"/>
<feature type="compositionally biased region" description="Polar residues" evidence="3">
    <location>
        <begin position="1"/>
        <end position="10"/>
    </location>
</feature>
<feature type="compositionally biased region" description="Low complexity" evidence="3">
    <location>
        <begin position="38"/>
        <end position="56"/>
    </location>
</feature>
<organism evidence="4 5">
    <name type="scientific">Russula ochroleuca</name>
    <dbReference type="NCBI Taxonomy" id="152965"/>
    <lineage>
        <taxon>Eukaryota</taxon>
        <taxon>Fungi</taxon>
        <taxon>Dikarya</taxon>
        <taxon>Basidiomycota</taxon>
        <taxon>Agaricomycotina</taxon>
        <taxon>Agaricomycetes</taxon>
        <taxon>Russulales</taxon>
        <taxon>Russulaceae</taxon>
        <taxon>Russula</taxon>
    </lineage>
</organism>
<reference evidence="4" key="2">
    <citation type="journal article" date="2020" name="Nat. Commun.">
        <title>Large-scale genome sequencing of mycorrhizal fungi provides insights into the early evolution of symbiotic traits.</title>
        <authorList>
            <person name="Miyauchi S."/>
            <person name="Kiss E."/>
            <person name="Kuo A."/>
            <person name="Drula E."/>
            <person name="Kohler A."/>
            <person name="Sanchez-Garcia M."/>
            <person name="Morin E."/>
            <person name="Andreopoulos B."/>
            <person name="Barry K.W."/>
            <person name="Bonito G."/>
            <person name="Buee M."/>
            <person name="Carver A."/>
            <person name="Chen C."/>
            <person name="Cichocki N."/>
            <person name="Clum A."/>
            <person name="Culley D."/>
            <person name="Crous P.W."/>
            <person name="Fauchery L."/>
            <person name="Girlanda M."/>
            <person name="Hayes R.D."/>
            <person name="Keri Z."/>
            <person name="LaButti K."/>
            <person name="Lipzen A."/>
            <person name="Lombard V."/>
            <person name="Magnuson J."/>
            <person name="Maillard F."/>
            <person name="Murat C."/>
            <person name="Nolan M."/>
            <person name="Ohm R.A."/>
            <person name="Pangilinan J."/>
            <person name="Pereira M.F."/>
            <person name="Perotto S."/>
            <person name="Peter M."/>
            <person name="Pfister S."/>
            <person name="Riley R."/>
            <person name="Sitrit Y."/>
            <person name="Stielow J.B."/>
            <person name="Szollosi G."/>
            <person name="Zifcakova L."/>
            <person name="Stursova M."/>
            <person name="Spatafora J.W."/>
            <person name="Tedersoo L."/>
            <person name="Vaario L.M."/>
            <person name="Yamada A."/>
            <person name="Yan M."/>
            <person name="Wang P."/>
            <person name="Xu J."/>
            <person name="Bruns T."/>
            <person name="Baldrian P."/>
            <person name="Vilgalys R."/>
            <person name="Dunand C."/>
            <person name="Henrissat B."/>
            <person name="Grigoriev I.V."/>
            <person name="Hibbett D."/>
            <person name="Nagy L.G."/>
            <person name="Martin F.M."/>
        </authorList>
    </citation>
    <scope>NUCLEOTIDE SEQUENCE</scope>
    <source>
        <strain evidence="4">Prilba</strain>
    </source>
</reference>
<evidence type="ECO:0008006" key="6">
    <source>
        <dbReference type="Google" id="ProtNLM"/>
    </source>
</evidence>
<evidence type="ECO:0000256" key="1">
    <source>
        <dbReference type="ARBA" id="ARBA00022614"/>
    </source>
</evidence>
<dbReference type="InterPro" id="IPR003591">
    <property type="entry name" value="Leu-rich_rpt_typical-subtyp"/>
</dbReference>
<dbReference type="AlphaFoldDB" id="A0A9P5N509"/>
<dbReference type="PANTHER" id="PTHR48051:SF54">
    <property type="entry name" value="LEUCINE-RICH REPEAT-CONTAINING PROTEIN"/>
    <property type="match status" value="1"/>
</dbReference>
<keyword evidence="5" id="KW-1185">Reference proteome</keyword>
<evidence type="ECO:0000256" key="3">
    <source>
        <dbReference type="SAM" id="MobiDB-lite"/>
    </source>
</evidence>
<dbReference type="PRINTS" id="PR00019">
    <property type="entry name" value="LEURICHRPT"/>
</dbReference>
<dbReference type="InterPro" id="IPR050216">
    <property type="entry name" value="LRR_domain-containing"/>
</dbReference>
<name>A0A9P5N509_9AGAM</name>
<dbReference type="SMART" id="SM00369">
    <property type="entry name" value="LRR_TYP"/>
    <property type="match status" value="6"/>
</dbReference>
<evidence type="ECO:0000256" key="2">
    <source>
        <dbReference type="ARBA" id="ARBA00022737"/>
    </source>
</evidence>
<dbReference type="InterPro" id="IPR001611">
    <property type="entry name" value="Leu-rich_rpt"/>
</dbReference>
<feature type="compositionally biased region" description="Polar residues" evidence="3">
    <location>
        <begin position="67"/>
        <end position="79"/>
    </location>
</feature>
<reference evidence="4" key="1">
    <citation type="submission" date="2019-10" db="EMBL/GenBank/DDBJ databases">
        <authorList>
            <consortium name="DOE Joint Genome Institute"/>
            <person name="Kuo A."/>
            <person name="Miyauchi S."/>
            <person name="Kiss E."/>
            <person name="Drula E."/>
            <person name="Kohler A."/>
            <person name="Sanchez-Garcia M."/>
            <person name="Andreopoulos B."/>
            <person name="Barry K.W."/>
            <person name="Bonito G."/>
            <person name="Buee M."/>
            <person name="Carver A."/>
            <person name="Chen C."/>
            <person name="Cichocki N."/>
            <person name="Clum A."/>
            <person name="Culley D."/>
            <person name="Crous P.W."/>
            <person name="Fauchery L."/>
            <person name="Girlanda M."/>
            <person name="Hayes R."/>
            <person name="Keri Z."/>
            <person name="LaButti K."/>
            <person name="Lipzen A."/>
            <person name="Lombard V."/>
            <person name="Magnuson J."/>
            <person name="Maillard F."/>
            <person name="Morin E."/>
            <person name="Murat C."/>
            <person name="Nolan M."/>
            <person name="Ohm R."/>
            <person name="Pangilinan J."/>
            <person name="Pereira M."/>
            <person name="Perotto S."/>
            <person name="Peter M."/>
            <person name="Riley R."/>
            <person name="Sitrit Y."/>
            <person name="Stielow B."/>
            <person name="Szollosi G."/>
            <person name="Zifcakova L."/>
            <person name="Stursova M."/>
            <person name="Spatafora J.W."/>
            <person name="Tedersoo L."/>
            <person name="Vaario L.-M."/>
            <person name="Yamada A."/>
            <person name="Yan M."/>
            <person name="Wang P."/>
            <person name="Xu J."/>
            <person name="Bruns T."/>
            <person name="Baldrian P."/>
            <person name="Vilgalys R."/>
            <person name="Henrissat B."/>
            <person name="Grigoriev I.V."/>
            <person name="Hibbett D."/>
            <person name="Nagy L.G."/>
            <person name="Martin F.M."/>
        </authorList>
    </citation>
    <scope>NUCLEOTIDE SEQUENCE</scope>
    <source>
        <strain evidence="4">Prilba</strain>
    </source>
</reference>
<protein>
    <recommendedName>
        <fullName evidence="6">L domain-like protein</fullName>
    </recommendedName>
</protein>
<comment type="caution">
    <text evidence="4">The sequence shown here is derived from an EMBL/GenBank/DDBJ whole genome shotgun (WGS) entry which is preliminary data.</text>
</comment>
<dbReference type="PANTHER" id="PTHR48051">
    <property type="match status" value="1"/>
</dbReference>
<evidence type="ECO:0000313" key="5">
    <source>
        <dbReference type="Proteomes" id="UP000759537"/>
    </source>
</evidence>